<feature type="region of interest" description="Disordered" evidence="1">
    <location>
        <begin position="106"/>
        <end position="126"/>
    </location>
</feature>
<feature type="compositionally biased region" description="Polar residues" evidence="1">
    <location>
        <begin position="1"/>
        <end position="16"/>
    </location>
</feature>
<dbReference type="EMBL" id="SMZQ01000001">
    <property type="protein sequence ID" value="TDL41416.1"/>
    <property type="molecule type" value="Genomic_DNA"/>
</dbReference>
<dbReference type="RefSeq" id="WP_133345899.1">
    <property type="nucleotide sequence ID" value="NZ_SMZQ01000001.1"/>
</dbReference>
<sequence length="126" mass="13242">MEDSAGPQQSGEQQPTDRGPARYARPALIAASVVAVVCLALLVIIFFLDTFNATVYSVGGNSIEDDTQEARDIRGLYAGARTGSIVFLVASLLAAAGAAAMLYRGRNQGTRDSDGGEDVDFEDLGR</sequence>
<reference evidence="3 4" key="1">
    <citation type="submission" date="2019-03" db="EMBL/GenBank/DDBJ databases">
        <title>Genome Sequencing and Assembly of Various Microbes Isolated from Partially Reclaimed Soil and Acid Mine Drainage (AMD) Site.</title>
        <authorList>
            <person name="Steinbock B."/>
            <person name="Bechtold R."/>
            <person name="Sevigny J.L."/>
            <person name="Thomas D."/>
            <person name="Cuthill L.R."/>
            <person name="Aveiro Johannsen E.J."/>
            <person name="Thomas K."/>
            <person name="Ghosh A."/>
        </authorList>
    </citation>
    <scope>NUCLEOTIDE SEQUENCE [LARGE SCALE GENOMIC DNA]</scope>
    <source>
        <strain evidence="3 4">S-A1</strain>
    </source>
</reference>
<gene>
    <name evidence="3" type="ORF">E2R57_01755</name>
</gene>
<dbReference type="Proteomes" id="UP000294621">
    <property type="component" value="Unassembled WGS sequence"/>
</dbReference>
<feature type="compositionally biased region" description="Acidic residues" evidence="1">
    <location>
        <begin position="115"/>
        <end position="126"/>
    </location>
</feature>
<evidence type="ECO:0000256" key="1">
    <source>
        <dbReference type="SAM" id="MobiDB-lite"/>
    </source>
</evidence>
<keyword evidence="2" id="KW-1133">Transmembrane helix</keyword>
<protein>
    <submittedName>
        <fullName evidence="3">Uncharacterized protein</fullName>
    </submittedName>
</protein>
<comment type="caution">
    <text evidence="3">The sequence shown here is derived from an EMBL/GenBank/DDBJ whole genome shotgun (WGS) entry which is preliminary data.</text>
</comment>
<evidence type="ECO:0000313" key="4">
    <source>
        <dbReference type="Proteomes" id="UP000294621"/>
    </source>
</evidence>
<keyword evidence="2" id="KW-0472">Membrane</keyword>
<proteinExistence type="predicted"/>
<feature type="region of interest" description="Disordered" evidence="1">
    <location>
        <begin position="1"/>
        <end position="20"/>
    </location>
</feature>
<organism evidence="3 4">
    <name type="scientific">Arthrobacter nitrophenolicus</name>
    <dbReference type="NCBI Taxonomy" id="683150"/>
    <lineage>
        <taxon>Bacteria</taxon>
        <taxon>Bacillati</taxon>
        <taxon>Actinomycetota</taxon>
        <taxon>Actinomycetes</taxon>
        <taxon>Micrococcales</taxon>
        <taxon>Micrococcaceae</taxon>
        <taxon>Arthrobacter</taxon>
    </lineage>
</organism>
<name>A0A4R5YBJ8_9MICC</name>
<evidence type="ECO:0000313" key="3">
    <source>
        <dbReference type="EMBL" id="TDL41416.1"/>
    </source>
</evidence>
<dbReference type="AlphaFoldDB" id="A0A4R5YBJ8"/>
<feature type="transmembrane region" description="Helical" evidence="2">
    <location>
        <begin position="27"/>
        <end position="48"/>
    </location>
</feature>
<evidence type="ECO:0000256" key="2">
    <source>
        <dbReference type="SAM" id="Phobius"/>
    </source>
</evidence>
<feature type="transmembrane region" description="Helical" evidence="2">
    <location>
        <begin position="85"/>
        <end position="103"/>
    </location>
</feature>
<dbReference type="OrthoDB" id="4965065at2"/>
<accession>A0A4R5YBJ8</accession>
<keyword evidence="2" id="KW-0812">Transmembrane</keyword>